<proteinExistence type="predicted"/>
<protein>
    <submittedName>
        <fullName evidence="2">Glyoxalase</fullName>
    </submittedName>
</protein>
<keyword evidence="3" id="KW-1185">Reference proteome</keyword>
<evidence type="ECO:0000313" key="2">
    <source>
        <dbReference type="EMBL" id="ATW26547.1"/>
    </source>
</evidence>
<dbReference type="Proteomes" id="UP000323521">
    <property type="component" value="Chromosome"/>
</dbReference>
<dbReference type="Gene3D" id="3.10.180.10">
    <property type="entry name" value="2,3-Dihydroxybiphenyl 1,2-Dioxygenase, domain 1"/>
    <property type="match status" value="1"/>
</dbReference>
<dbReference type="InterPro" id="IPR004360">
    <property type="entry name" value="Glyas_Fos-R_dOase_dom"/>
</dbReference>
<evidence type="ECO:0000259" key="1">
    <source>
        <dbReference type="PROSITE" id="PS51819"/>
    </source>
</evidence>
<accession>A0A3G1KVY4</accession>
<dbReference type="Pfam" id="PF00903">
    <property type="entry name" value="Glyoxalase"/>
    <property type="match status" value="1"/>
</dbReference>
<feature type="domain" description="VOC" evidence="1">
    <location>
        <begin position="2"/>
        <end position="119"/>
    </location>
</feature>
<organism evidence="2 3">
    <name type="scientific">Formimonas warabiya</name>
    <dbReference type="NCBI Taxonomy" id="1761012"/>
    <lineage>
        <taxon>Bacteria</taxon>
        <taxon>Bacillati</taxon>
        <taxon>Bacillota</taxon>
        <taxon>Clostridia</taxon>
        <taxon>Eubacteriales</taxon>
        <taxon>Peptococcaceae</taxon>
        <taxon>Candidatus Formimonas</taxon>
    </lineage>
</organism>
<dbReference type="InterPro" id="IPR051332">
    <property type="entry name" value="Fosfomycin_Res_Enzymes"/>
</dbReference>
<dbReference type="PANTHER" id="PTHR36113">
    <property type="entry name" value="LYASE, PUTATIVE-RELATED-RELATED"/>
    <property type="match status" value="1"/>
</dbReference>
<gene>
    <name evidence="2" type="ORF">DCMF_18925</name>
</gene>
<dbReference type="OrthoDB" id="192739at2"/>
<dbReference type="AlphaFoldDB" id="A0A3G1KVY4"/>
<evidence type="ECO:0000313" key="3">
    <source>
        <dbReference type="Proteomes" id="UP000323521"/>
    </source>
</evidence>
<dbReference type="EMBL" id="CP017634">
    <property type="protein sequence ID" value="ATW26547.1"/>
    <property type="molecule type" value="Genomic_DNA"/>
</dbReference>
<dbReference type="KEGG" id="fwa:DCMF_18925"/>
<reference evidence="2 3" key="1">
    <citation type="submission" date="2016-10" db="EMBL/GenBank/DDBJ databases">
        <title>Complete Genome Sequence of Peptococcaceae strain DCMF.</title>
        <authorList>
            <person name="Edwards R.J."/>
            <person name="Holland S.I."/>
            <person name="Deshpande N.P."/>
            <person name="Wong Y.K."/>
            <person name="Ertan H."/>
            <person name="Manefield M."/>
            <person name="Russell T.L."/>
            <person name="Lee M.J."/>
        </authorList>
    </citation>
    <scope>NUCLEOTIDE SEQUENCE [LARGE SCALE GENOMIC DNA]</scope>
    <source>
        <strain evidence="2 3">DCMF</strain>
    </source>
</reference>
<dbReference type="PROSITE" id="PS51819">
    <property type="entry name" value="VOC"/>
    <property type="match status" value="1"/>
</dbReference>
<dbReference type="RefSeq" id="WP_148135865.1">
    <property type="nucleotide sequence ID" value="NZ_CP017634.1"/>
</dbReference>
<dbReference type="PANTHER" id="PTHR36113:SF3">
    <property type="entry name" value="SLL5075 PROTEIN"/>
    <property type="match status" value="1"/>
</dbReference>
<sequence length="120" mass="13558">MKFCWTTLRVKNLEESLKFYQEIVGLKVERKFSAGPGTEIVFLGDGETKVELIGNGTNQEVNMGEDISLGFEVGSVDEMFNVVKEKGIEIHSGPFQPNPHVKFFFVRDPNGLKIQFVENM</sequence>
<dbReference type="InterPro" id="IPR037523">
    <property type="entry name" value="VOC_core"/>
</dbReference>
<dbReference type="SUPFAM" id="SSF54593">
    <property type="entry name" value="Glyoxalase/Bleomycin resistance protein/Dihydroxybiphenyl dioxygenase"/>
    <property type="match status" value="1"/>
</dbReference>
<name>A0A3G1KVY4_FORW1</name>
<dbReference type="InterPro" id="IPR029068">
    <property type="entry name" value="Glyas_Bleomycin-R_OHBP_Dase"/>
</dbReference>